<dbReference type="InParanoid" id="A0A1Q3AWC4"/>
<dbReference type="PANTHER" id="PTHR47273:SF6">
    <property type="entry name" value="POLLEN OLE E 1 ALLERGEN AND EXTENSIN FAMILY PROTEIN"/>
    <property type="match status" value="1"/>
</dbReference>
<dbReference type="OrthoDB" id="744797at2759"/>
<dbReference type="STRING" id="3775.A0A1Q3AWC4"/>
<reference evidence="3" key="1">
    <citation type="submission" date="2016-04" db="EMBL/GenBank/DDBJ databases">
        <title>Cephalotus genome sequencing.</title>
        <authorList>
            <person name="Fukushima K."/>
            <person name="Hasebe M."/>
            <person name="Fang X."/>
        </authorList>
    </citation>
    <scope>NUCLEOTIDE SEQUENCE [LARGE SCALE GENOMIC DNA]</scope>
    <source>
        <strain evidence="3">cv. St1</strain>
    </source>
</reference>
<proteinExistence type="predicted"/>
<gene>
    <name evidence="2" type="ORF">CFOL_v3_03374</name>
</gene>
<name>A0A1Q3AWC4_CEPFO</name>
<dbReference type="PANTHER" id="PTHR47273">
    <property type="entry name" value="EXPRESSED PROTEIN"/>
    <property type="match status" value="1"/>
</dbReference>
<keyword evidence="1" id="KW-0732">Signal</keyword>
<feature type="signal peptide" evidence="1">
    <location>
        <begin position="1"/>
        <end position="25"/>
    </location>
</feature>
<feature type="chain" id="PRO_5012298102" evidence="1">
    <location>
        <begin position="26"/>
        <end position="192"/>
    </location>
</feature>
<dbReference type="EMBL" id="BDDD01000126">
    <property type="protein sequence ID" value="GAV59843.1"/>
    <property type="molecule type" value="Genomic_DNA"/>
</dbReference>
<keyword evidence="3" id="KW-1185">Reference proteome</keyword>
<organism evidence="2 3">
    <name type="scientific">Cephalotus follicularis</name>
    <name type="common">Albany pitcher plant</name>
    <dbReference type="NCBI Taxonomy" id="3775"/>
    <lineage>
        <taxon>Eukaryota</taxon>
        <taxon>Viridiplantae</taxon>
        <taxon>Streptophyta</taxon>
        <taxon>Embryophyta</taxon>
        <taxon>Tracheophyta</taxon>
        <taxon>Spermatophyta</taxon>
        <taxon>Magnoliopsida</taxon>
        <taxon>eudicotyledons</taxon>
        <taxon>Gunneridae</taxon>
        <taxon>Pentapetalae</taxon>
        <taxon>rosids</taxon>
        <taxon>fabids</taxon>
        <taxon>Oxalidales</taxon>
        <taxon>Cephalotaceae</taxon>
        <taxon>Cephalotus</taxon>
    </lineage>
</organism>
<dbReference type="AlphaFoldDB" id="A0A1Q3AWC4"/>
<comment type="caution">
    <text evidence="2">The sequence shown here is derived from an EMBL/GenBank/DDBJ whole genome shotgun (WGS) entry which is preliminary data.</text>
</comment>
<dbReference type="FunCoup" id="A0A1Q3AWC4">
    <property type="interactions" value="621"/>
</dbReference>
<evidence type="ECO:0000256" key="1">
    <source>
        <dbReference type="SAM" id="SignalP"/>
    </source>
</evidence>
<sequence length="192" mass="21337">MSYFQGCHNLVMLIFFIVIIRTSMADVGNPLSFELSSREELVQLAGYGEEKLSTVLVSGTLLCEACLHGHPHLQAWPISGALVGVHCHARGRRKSSCLQGVTDEYGDFLIDLPSHLHAIPNLDKTCSVTVLRLPHNSQCRSAYVKKRKGLRLSSFGNGIRTYTAGRLRLHHSTSKPSHACIKNESSDQHMEW</sequence>
<evidence type="ECO:0000313" key="3">
    <source>
        <dbReference type="Proteomes" id="UP000187406"/>
    </source>
</evidence>
<dbReference type="Proteomes" id="UP000187406">
    <property type="component" value="Unassembled WGS sequence"/>
</dbReference>
<protein>
    <submittedName>
        <fullName evidence="2">Pollen_Ole_e_I domain-containing protein</fullName>
    </submittedName>
</protein>
<accession>A0A1Q3AWC4</accession>
<evidence type="ECO:0000313" key="2">
    <source>
        <dbReference type="EMBL" id="GAV59843.1"/>
    </source>
</evidence>
<dbReference type="Pfam" id="PF01190">
    <property type="entry name" value="Pollen_Ole_e_1"/>
    <property type="match status" value="1"/>
</dbReference>